<sequence length="135" mass="15216">MPRSLFSQLARPIIFNKQASFERLLIPSNRHATITTIMSSSTPIIPEEKRPIVLSGPSGVGKSTLLKRLFQEFPDDFGFSVSHTTRQPRQGETRGESYHYVTEKEFLDLVDKGAFLEHAKFGDNRYGTTVKAVTD</sequence>
<name>A0ACD0P0X6_9BASI</name>
<evidence type="ECO:0000313" key="2">
    <source>
        <dbReference type="Proteomes" id="UP000245626"/>
    </source>
</evidence>
<keyword evidence="2" id="KW-1185">Reference proteome</keyword>
<accession>A0ACD0P0X6</accession>
<evidence type="ECO:0000313" key="1">
    <source>
        <dbReference type="EMBL" id="PWN51661.1"/>
    </source>
</evidence>
<protein>
    <submittedName>
        <fullName evidence="1">P-loop containing nucleoside triphosphate hydrolase protein</fullName>
    </submittedName>
</protein>
<dbReference type="Proteomes" id="UP000245626">
    <property type="component" value="Unassembled WGS sequence"/>
</dbReference>
<keyword evidence="1" id="KW-0378">Hydrolase</keyword>
<reference evidence="1 2" key="1">
    <citation type="journal article" date="2018" name="Mol. Biol. Evol.">
        <title>Broad Genomic Sampling Reveals a Smut Pathogenic Ancestry of the Fungal Clade Ustilaginomycotina.</title>
        <authorList>
            <person name="Kijpornyongpan T."/>
            <person name="Mondo S.J."/>
            <person name="Barry K."/>
            <person name="Sandor L."/>
            <person name="Lee J."/>
            <person name="Lipzen A."/>
            <person name="Pangilinan J."/>
            <person name="LaButti K."/>
            <person name="Hainaut M."/>
            <person name="Henrissat B."/>
            <person name="Grigoriev I.V."/>
            <person name="Spatafora J.W."/>
            <person name="Aime M.C."/>
        </authorList>
    </citation>
    <scope>NUCLEOTIDE SEQUENCE [LARGE SCALE GENOMIC DNA]</scope>
    <source>
        <strain evidence="1 2">SA 807</strain>
    </source>
</reference>
<feature type="non-terminal residue" evidence="1">
    <location>
        <position position="135"/>
    </location>
</feature>
<proteinExistence type="predicted"/>
<dbReference type="EMBL" id="KZ819827">
    <property type="protein sequence ID" value="PWN51661.1"/>
    <property type="molecule type" value="Genomic_DNA"/>
</dbReference>
<gene>
    <name evidence="1" type="ORF">IE53DRAFT_367885</name>
</gene>
<organism evidence="1 2">
    <name type="scientific">Violaceomyces palustris</name>
    <dbReference type="NCBI Taxonomy" id="1673888"/>
    <lineage>
        <taxon>Eukaryota</taxon>
        <taxon>Fungi</taxon>
        <taxon>Dikarya</taxon>
        <taxon>Basidiomycota</taxon>
        <taxon>Ustilaginomycotina</taxon>
        <taxon>Ustilaginomycetes</taxon>
        <taxon>Violaceomycetales</taxon>
        <taxon>Violaceomycetaceae</taxon>
        <taxon>Violaceomyces</taxon>
    </lineage>
</organism>